<evidence type="ECO:0000313" key="4">
    <source>
        <dbReference type="EMBL" id="AGA30907.1"/>
    </source>
</evidence>
<dbReference type="eggNOG" id="COG5549">
    <property type="taxonomic scope" value="Bacteria"/>
</dbReference>
<dbReference type="SUPFAM" id="SSF55486">
    <property type="entry name" value="Metalloproteases ('zincins'), catalytic domain"/>
    <property type="match status" value="1"/>
</dbReference>
<dbReference type="PANTHER" id="PTHR38478:SF1">
    <property type="entry name" value="ZINC DEPENDENT METALLOPROTEASE DOMAIN LIPOPROTEIN"/>
    <property type="match status" value="1"/>
</dbReference>
<dbReference type="InterPro" id="IPR032534">
    <property type="entry name" value="EcxA_zinc-bd"/>
</dbReference>
<sequence>MKRYWAMGWITALAVTAGFSGLRADDEKPKSTGSMKSDDSEKKFRDFAEVTKGAEKIDGFLTLHHKDDHLYAEIKPNQFNQPMLAPIAIARGMAMAGQPLNFGDEWVLVFKRVGDKVQLIRRNIHYKAPAGTPLDKAVKQNYTDSILMALPIVSLNHSGQSVVVDLSDIFFSDFAQLGFGSIDRSRTRWHKIKGFPNNVELEVEATFASFGRSMSRGDDGVADGRGRTIVIHYSLAKLPDSGYKPRYADNRVGYFLSALKDFGLKDPDTNFVRQINRWRIEKSDPKAKLSPPKKQLIWYVEDTVPLEYRPFVEAGILEWNKAFEKIGISNALAVRWQEDGRDDFDPEDINYCTFRWITTSMPFAMSCLRANPLSGEMIDGDVIFDASWIHYWKEEYAFLTGSLPAAALDGDHSAPLDIGQVISPMMAAKQGFGLPVTLPSRRPGIGSALVGTDLPEAVPAEWSGLQKQLRKRQMSGQFSSCQYSLGMRHEMGLAAISLAAVANADDKVKDKDKDDKDKDKDKEKSKEKEEAKLPDELLGQLIKEVVMHEVGHSLGLRHNFKASSMLTADQLNDTSVTRVKGQAGSVMDYNPINIAPKGQKQGDFVTTTIGPYDYWAIEYAYSHIDGDEAEGLKKIAARSPEGDLVFATDEDMYLANDPLVNVYDLGSDTLRFAKDRITLASELLKDLDGKVVKDGESWARVRSAFGTLLNQWGNAAHLASSYVGGQSVSRDHKGTKGERDPVTPVKGAKQREALTFVTEQILSDKAFKFSPALLRRLAAERWYHWGNDSLASGGQADYPVNQRILAIQKIVLSQCFDSGVLSRLQNQELEADPGSEPLKMAEVFSVLTQGVWSELAVPAEKGEGKKDQELTLSTIRRNLQREHLRRLCTLVLGSQRSPYEDMFVFISFSGGGGSVPADARSLARLHLREISNRIGKALDQEGVKIDDTSRAHLEECRHKIGKVLDAGIESNEP</sequence>
<evidence type="ECO:0008006" key="6">
    <source>
        <dbReference type="Google" id="ProtNLM"/>
    </source>
</evidence>
<accession>L0DNT8</accession>
<dbReference type="EMBL" id="CP003364">
    <property type="protein sequence ID" value="AGA30907.1"/>
    <property type="molecule type" value="Genomic_DNA"/>
</dbReference>
<dbReference type="AlphaFoldDB" id="L0DNT8"/>
<dbReference type="CDD" id="cd04276">
    <property type="entry name" value="ZnMc_MMP_like_2"/>
    <property type="match status" value="1"/>
</dbReference>
<dbReference type="InterPro" id="IPR024079">
    <property type="entry name" value="MetalloPept_cat_dom_sf"/>
</dbReference>
<dbReference type="Proteomes" id="UP000010798">
    <property type="component" value="Chromosome"/>
</dbReference>
<feature type="domain" description="DUF5117" evidence="3">
    <location>
        <begin position="105"/>
        <end position="282"/>
    </location>
</feature>
<dbReference type="STRING" id="886293.Sinac_6847"/>
<dbReference type="GO" id="GO:0008237">
    <property type="term" value="F:metallopeptidase activity"/>
    <property type="evidence" value="ECO:0007669"/>
    <property type="project" value="InterPro"/>
</dbReference>
<keyword evidence="5" id="KW-1185">Reference proteome</keyword>
<dbReference type="Pfam" id="PF16313">
    <property type="entry name" value="DUF4953"/>
    <property type="match status" value="1"/>
</dbReference>
<dbReference type="InterPro" id="IPR033413">
    <property type="entry name" value="DUF5117"/>
</dbReference>
<feature type="domain" description="EcxA zinc-binding" evidence="2">
    <location>
        <begin position="531"/>
        <end position="856"/>
    </location>
</feature>
<protein>
    <recommendedName>
        <fullName evidence="6">DUF5117 domain-containing protein</fullName>
    </recommendedName>
</protein>
<evidence type="ECO:0000259" key="3">
    <source>
        <dbReference type="Pfam" id="PF17148"/>
    </source>
</evidence>
<dbReference type="PANTHER" id="PTHR38478">
    <property type="entry name" value="PEPTIDASE M1A AND M12B"/>
    <property type="match status" value="1"/>
</dbReference>
<name>L0DNT8_SINAD</name>
<evidence type="ECO:0000256" key="1">
    <source>
        <dbReference type="SAM" id="MobiDB-lite"/>
    </source>
</evidence>
<gene>
    <name evidence="4" type="ordered locus">Sinac_6847</name>
</gene>
<dbReference type="KEGG" id="saci:Sinac_6847"/>
<dbReference type="Pfam" id="PF17148">
    <property type="entry name" value="DUF5117"/>
    <property type="match status" value="1"/>
</dbReference>
<evidence type="ECO:0000313" key="5">
    <source>
        <dbReference type="Proteomes" id="UP000010798"/>
    </source>
</evidence>
<dbReference type="OrthoDB" id="9776599at2"/>
<dbReference type="HOGENOM" id="CLU_008630_0_0_0"/>
<dbReference type="RefSeq" id="WP_015249979.1">
    <property type="nucleotide sequence ID" value="NC_019892.1"/>
</dbReference>
<evidence type="ECO:0000259" key="2">
    <source>
        <dbReference type="Pfam" id="PF16313"/>
    </source>
</evidence>
<dbReference type="Gene3D" id="3.40.390.10">
    <property type="entry name" value="Collagenase (Catalytic Domain)"/>
    <property type="match status" value="1"/>
</dbReference>
<feature type="region of interest" description="Disordered" evidence="1">
    <location>
        <begin position="505"/>
        <end position="532"/>
    </location>
</feature>
<reference evidence="4 5" key="1">
    <citation type="submission" date="2012-02" db="EMBL/GenBank/DDBJ databases">
        <title>Complete sequence of chromosome of Singulisphaera acidiphila DSM 18658.</title>
        <authorList>
            <consortium name="US DOE Joint Genome Institute (JGI-PGF)"/>
            <person name="Lucas S."/>
            <person name="Copeland A."/>
            <person name="Lapidus A."/>
            <person name="Glavina del Rio T."/>
            <person name="Dalin E."/>
            <person name="Tice H."/>
            <person name="Bruce D."/>
            <person name="Goodwin L."/>
            <person name="Pitluck S."/>
            <person name="Peters L."/>
            <person name="Ovchinnikova G."/>
            <person name="Chertkov O."/>
            <person name="Kyrpides N."/>
            <person name="Mavromatis K."/>
            <person name="Ivanova N."/>
            <person name="Brettin T."/>
            <person name="Detter J.C."/>
            <person name="Han C."/>
            <person name="Larimer F."/>
            <person name="Land M."/>
            <person name="Hauser L."/>
            <person name="Markowitz V."/>
            <person name="Cheng J.-F."/>
            <person name="Hugenholtz P."/>
            <person name="Woyke T."/>
            <person name="Wu D."/>
            <person name="Tindall B."/>
            <person name="Pomrenke H."/>
            <person name="Brambilla E."/>
            <person name="Klenk H.-P."/>
            <person name="Eisen J.A."/>
        </authorList>
    </citation>
    <scope>NUCLEOTIDE SEQUENCE [LARGE SCALE GENOMIC DNA]</scope>
    <source>
        <strain evidence="5">ATCC BAA-1392 / DSM 18658 / VKM B-2454 / MOB10</strain>
    </source>
</reference>
<dbReference type="InterPro" id="IPR034032">
    <property type="entry name" value="Zn_MMP-like_bac"/>
</dbReference>
<proteinExistence type="predicted"/>
<organism evidence="4 5">
    <name type="scientific">Singulisphaera acidiphila (strain ATCC BAA-1392 / DSM 18658 / VKM B-2454 / MOB10)</name>
    <dbReference type="NCBI Taxonomy" id="886293"/>
    <lineage>
        <taxon>Bacteria</taxon>
        <taxon>Pseudomonadati</taxon>
        <taxon>Planctomycetota</taxon>
        <taxon>Planctomycetia</taxon>
        <taxon>Isosphaerales</taxon>
        <taxon>Isosphaeraceae</taxon>
        <taxon>Singulisphaera</taxon>
    </lineage>
</organism>